<feature type="domain" description="SIS" evidence="5">
    <location>
        <begin position="123"/>
        <end position="264"/>
    </location>
</feature>
<dbReference type="CDD" id="cd05013">
    <property type="entry name" value="SIS_RpiR"/>
    <property type="match status" value="1"/>
</dbReference>
<dbReference type="InterPro" id="IPR009057">
    <property type="entry name" value="Homeodomain-like_sf"/>
</dbReference>
<comment type="caution">
    <text evidence="7">The sequence shown here is derived from an EMBL/GenBank/DDBJ whole genome shotgun (WGS) entry which is preliminary data.</text>
</comment>
<dbReference type="PROSITE" id="PS51464">
    <property type="entry name" value="SIS"/>
    <property type="match status" value="1"/>
</dbReference>
<dbReference type="EMBL" id="PPQW01000021">
    <property type="protein sequence ID" value="PNZ68049.1"/>
    <property type="molecule type" value="Genomic_DNA"/>
</dbReference>
<dbReference type="PANTHER" id="PTHR30514">
    <property type="entry name" value="GLUCOKINASE"/>
    <property type="match status" value="1"/>
</dbReference>
<dbReference type="SUPFAM" id="SSF46689">
    <property type="entry name" value="Homeodomain-like"/>
    <property type="match status" value="1"/>
</dbReference>
<accession>A0AAP8PPG9</accession>
<dbReference type="SUPFAM" id="SSF53697">
    <property type="entry name" value="SIS domain"/>
    <property type="match status" value="1"/>
</dbReference>
<dbReference type="Gene3D" id="3.40.50.10490">
    <property type="entry name" value="Glucose-6-phosphate isomerase like protein, domain 1"/>
    <property type="match status" value="1"/>
</dbReference>
<dbReference type="InterPro" id="IPR000281">
    <property type="entry name" value="HTH_RpiR"/>
</dbReference>
<dbReference type="EMBL" id="JAUHQC010000011">
    <property type="protein sequence ID" value="MDN4533579.1"/>
    <property type="molecule type" value="Genomic_DNA"/>
</dbReference>
<reference evidence="6" key="2">
    <citation type="submission" date="2023-07" db="EMBL/GenBank/DDBJ databases">
        <title>Evaluation of the beneficial properties of pineapple isolates.</title>
        <authorList>
            <person name="Adefiranye O."/>
        </authorList>
    </citation>
    <scope>NUCLEOTIDE SEQUENCE</scope>
    <source>
        <strain evidence="6">PAPLE_T1</strain>
    </source>
</reference>
<evidence type="ECO:0000256" key="2">
    <source>
        <dbReference type="ARBA" id="ARBA00023125"/>
    </source>
</evidence>
<dbReference type="InterPro" id="IPR046348">
    <property type="entry name" value="SIS_dom_sf"/>
</dbReference>
<dbReference type="GO" id="GO:1901135">
    <property type="term" value="P:carbohydrate derivative metabolic process"/>
    <property type="evidence" value="ECO:0007669"/>
    <property type="project" value="InterPro"/>
</dbReference>
<keyword evidence="3" id="KW-0804">Transcription</keyword>
<dbReference type="Gene3D" id="1.10.10.10">
    <property type="entry name" value="Winged helix-like DNA-binding domain superfamily/Winged helix DNA-binding domain"/>
    <property type="match status" value="1"/>
</dbReference>
<dbReference type="RefSeq" id="WP_059107511.1">
    <property type="nucleotide sequence ID" value="NZ_AP024589.1"/>
</dbReference>
<dbReference type="InterPro" id="IPR035472">
    <property type="entry name" value="RpiR-like_SIS"/>
</dbReference>
<proteinExistence type="predicted"/>
<keyword evidence="2" id="KW-0238">DNA-binding</keyword>
<dbReference type="PROSITE" id="PS51071">
    <property type="entry name" value="HTH_RPIR"/>
    <property type="match status" value="1"/>
</dbReference>
<keyword evidence="1" id="KW-0805">Transcription regulation</keyword>
<evidence type="ECO:0000256" key="1">
    <source>
        <dbReference type="ARBA" id="ARBA00023015"/>
    </source>
</evidence>
<dbReference type="Proteomes" id="UP001171687">
    <property type="component" value="Unassembled WGS sequence"/>
</dbReference>
<sequence>MKNILYTIGQEYNNFTHSEQKIADYILNAPHRVINMTAIDLSKATDTSPTSIARFLKKVTDGGYRELQNSISHYIPEHATQNNRLEISSNESVESLTSKMVSRVKRTVDTVSEYVDPLKVDYIYDMIKASRTIFLFGYGSSAIVATDLYQKLTRLGINVRLITETHLFTVTLSSHDARDCIIFITNRGEHSELLSMARVANDHHIPMVTISSNDENPIAELSDVTLVHGPTDENDFRMAATTSMFAQLFIIDVLFYRYIALNFRTALDTITQSKLSLGNYHKHLSNIYYKH</sequence>
<evidence type="ECO:0000259" key="4">
    <source>
        <dbReference type="PROSITE" id="PS51071"/>
    </source>
</evidence>
<dbReference type="GO" id="GO:0003677">
    <property type="term" value="F:DNA binding"/>
    <property type="evidence" value="ECO:0007669"/>
    <property type="project" value="UniProtKB-KW"/>
</dbReference>
<reference evidence="7 8" key="1">
    <citation type="submission" date="2017-08" db="EMBL/GenBank/DDBJ databases">
        <title>Draft genome sequences of 64 type strains of genus Staph aureus.</title>
        <authorList>
            <person name="Cole K."/>
            <person name="Golubchik T."/>
            <person name="Russell J."/>
            <person name="Foster D."/>
            <person name="Llewelyn M."/>
            <person name="Wilson D."/>
            <person name="Crook D."/>
            <person name="Paul J."/>
        </authorList>
    </citation>
    <scope>NUCLEOTIDE SEQUENCE [LARGE SCALE GENOMIC DNA]</scope>
    <source>
        <strain evidence="7 8">NCTC 12101</strain>
    </source>
</reference>
<evidence type="ECO:0000313" key="8">
    <source>
        <dbReference type="Proteomes" id="UP000242470"/>
    </source>
</evidence>
<dbReference type="InterPro" id="IPR036388">
    <property type="entry name" value="WH-like_DNA-bd_sf"/>
</dbReference>
<dbReference type="Pfam" id="PF01380">
    <property type="entry name" value="SIS"/>
    <property type="match status" value="1"/>
</dbReference>
<gene>
    <name evidence="7" type="ORF">CD158_04595</name>
    <name evidence="6" type="ORF">QYH67_08385</name>
</gene>
<dbReference type="InterPro" id="IPR001347">
    <property type="entry name" value="SIS_dom"/>
</dbReference>
<dbReference type="GO" id="GO:0097367">
    <property type="term" value="F:carbohydrate derivative binding"/>
    <property type="evidence" value="ECO:0007669"/>
    <property type="project" value="InterPro"/>
</dbReference>
<dbReference type="Pfam" id="PF01418">
    <property type="entry name" value="HTH_6"/>
    <property type="match status" value="1"/>
</dbReference>
<dbReference type="PANTHER" id="PTHR30514:SF10">
    <property type="entry name" value="MURR_RPIR FAMILY TRANSCRIPTIONAL REGULATOR"/>
    <property type="match status" value="1"/>
</dbReference>
<dbReference type="GeneID" id="64981509"/>
<dbReference type="InterPro" id="IPR047640">
    <property type="entry name" value="RpiR-like"/>
</dbReference>
<evidence type="ECO:0000313" key="6">
    <source>
        <dbReference type="EMBL" id="MDN4533579.1"/>
    </source>
</evidence>
<dbReference type="GO" id="GO:0003700">
    <property type="term" value="F:DNA-binding transcription factor activity"/>
    <property type="evidence" value="ECO:0007669"/>
    <property type="project" value="InterPro"/>
</dbReference>
<evidence type="ECO:0000313" key="7">
    <source>
        <dbReference type="EMBL" id="PNZ68049.1"/>
    </source>
</evidence>
<evidence type="ECO:0000259" key="5">
    <source>
        <dbReference type="PROSITE" id="PS51464"/>
    </source>
</evidence>
<protein>
    <submittedName>
        <fullName evidence="7">MurR/RpiR family transcriptional regulator</fullName>
    </submittedName>
</protein>
<dbReference type="Proteomes" id="UP000242470">
    <property type="component" value="Unassembled WGS sequence"/>
</dbReference>
<feature type="domain" description="HTH rpiR-type" evidence="4">
    <location>
        <begin position="2"/>
        <end position="78"/>
    </location>
</feature>
<dbReference type="AlphaFoldDB" id="A0AAP8PPG9"/>
<evidence type="ECO:0000256" key="3">
    <source>
        <dbReference type="ARBA" id="ARBA00023163"/>
    </source>
</evidence>
<organism evidence="7 8">
    <name type="scientific">Staphylococcus auricularis</name>
    <dbReference type="NCBI Taxonomy" id="29379"/>
    <lineage>
        <taxon>Bacteria</taxon>
        <taxon>Bacillati</taxon>
        <taxon>Bacillota</taxon>
        <taxon>Bacilli</taxon>
        <taxon>Bacillales</taxon>
        <taxon>Staphylococcaceae</taxon>
        <taxon>Staphylococcus</taxon>
    </lineage>
</organism>
<name>A0AAP8PPG9_9STAP</name>